<organism evidence="2 3">
    <name type="scientific">Coxiella burnetii (strain Dugway 5J108-111)</name>
    <dbReference type="NCBI Taxonomy" id="434922"/>
    <lineage>
        <taxon>Bacteria</taxon>
        <taxon>Pseudomonadati</taxon>
        <taxon>Pseudomonadota</taxon>
        <taxon>Gammaproteobacteria</taxon>
        <taxon>Legionellales</taxon>
        <taxon>Coxiellaceae</taxon>
        <taxon>Coxiella</taxon>
    </lineage>
</organism>
<dbReference type="KEGG" id="cbd:CBUD_0247"/>
<proteinExistence type="predicted"/>
<protein>
    <submittedName>
        <fullName evidence="2">Uncharacterized protein</fullName>
    </submittedName>
</protein>
<accession>A9KBX5</accession>
<dbReference type="HOGENOM" id="CLU_1376172_0_0_6"/>
<evidence type="ECO:0000256" key="1">
    <source>
        <dbReference type="SAM" id="MobiDB-lite"/>
    </source>
</evidence>
<gene>
    <name evidence="2" type="ordered locus">CBUD_0247</name>
</gene>
<evidence type="ECO:0000313" key="3">
    <source>
        <dbReference type="Proteomes" id="UP000008555"/>
    </source>
</evidence>
<sequence length="198" mass="22382">MVDDEKREVSEEIEEALKKLHLDDVDWARALSPHEILYLLDRCPFLQIVSTNEIEAFSETKFITAQSGWTIHHYGEAMSSSPGPLLFQGGDYRILGDDDEGDDGEGGTIVNPGKGTIVKQAFTTAAEMIALAQKSGWRGVRIIDGHPLMQWAAWMQATDDAFHLEGYEPDEKARKKRERVKRSEVEDQLKINVKPTRR</sequence>
<name>A9KBX5_COXBN</name>
<evidence type="ECO:0000313" key="2">
    <source>
        <dbReference type="EMBL" id="ABS78441.1"/>
    </source>
</evidence>
<reference evidence="2 3" key="1">
    <citation type="journal article" date="2009" name="Infect. Immun.">
        <title>Comparative genomics reveal extensive transposon-mediated genomic plasticity and diversity among potential effector proteins within the genus Coxiella.</title>
        <authorList>
            <person name="Beare P.A."/>
            <person name="Unsworth N."/>
            <person name="Andoh M."/>
            <person name="Voth D.E."/>
            <person name="Omsland A."/>
            <person name="Gilk S.D."/>
            <person name="Williams K.P."/>
            <person name="Sobral B.W."/>
            <person name="Kupko J.J.III."/>
            <person name="Porcella S.F."/>
            <person name="Samuel J.E."/>
            <person name="Heinzen R.A."/>
        </authorList>
    </citation>
    <scope>NUCLEOTIDE SEQUENCE [LARGE SCALE GENOMIC DNA]</scope>
    <source>
        <strain evidence="2 3">Dugway 5J108-111</strain>
    </source>
</reference>
<feature type="region of interest" description="Disordered" evidence="1">
    <location>
        <begin position="166"/>
        <end position="198"/>
    </location>
</feature>
<dbReference type="RefSeq" id="WP_005770409.1">
    <property type="nucleotide sequence ID" value="NC_009727.1"/>
</dbReference>
<dbReference type="AlphaFoldDB" id="A9KBX5"/>
<dbReference type="EMBL" id="CP000733">
    <property type="protein sequence ID" value="ABS78441.1"/>
    <property type="molecule type" value="Genomic_DNA"/>
</dbReference>
<dbReference type="Proteomes" id="UP000008555">
    <property type="component" value="Chromosome"/>
</dbReference>